<dbReference type="SUPFAM" id="SSF111418">
    <property type="entry name" value="Hormone receptor domain"/>
    <property type="match status" value="1"/>
</dbReference>
<dbReference type="Gene3D" id="1.20.1070.10">
    <property type="entry name" value="Rhodopsin 7-helix transmembrane proteins"/>
    <property type="match status" value="1"/>
</dbReference>
<sequence length="885" mass="100188">MWGHLAAFVLLLLKGVQTLTVHDTVQAWEKYQADCEHRMQTEPAMSGVFCNRTFDWYVCWGDAAANTTHAEPCPSYLPWYSKVKVGFVFQRCGFDGQWVLDDTGKPWRDNTQCENVDPEQENSEHQSWFLLTIRVMYNVGYSVSVTALIVAVCILTQLRRLRCTRNLIHCNLFVSFILRGVSVLTRDALLFREKSMLQAEKDFTNLSREKTMVGCRLAHITSLYFLAANYYWLLVEGLYLHNLLIVLSFSEEGALPRYMLLGWGVPVLFVVPWVVVRQLYENTQCWERNDNSSYFWIIRSPLLLAILINFVIFLRILRILVLKLRANQMRISDRKYRLAKSTLTLIPLLGIHEAVFNLIPEESAKGGFRYSKLAAELLLSSFQGLLVAIIYCFCNKEVQSELYRDLTTWSAWEDFLAITNLNAVTDVRSPSPEVMESRVPSPIHLWSPRPFGSYSTSLPSGGKGSSAEANVEDVKPPEEEIPPSDSPHYQSGDDRVLLDTWYVIKPGNTKEKVAFFVAYQCAENGASSRPGGAKVKGRWSAGGSSRAKRRRHAIDPEASPSVAEMVALAESRTAEVVEPRPPLVLVTSSDDKEEGQCRSVAEAVAQYEAEHAEREVRIAFRVAERPGDPITCDLYQLLSPEPHRVCVLLEKMETPQADRADEAQATASAAGFHVDLVLTGAVDRCVFYGGEAGETEPLPGQLFFPRLSTAPPPPPPPPPPVPPLCRLYRHVSHDFLEIRFQVQRLLQPRLCLSVLPDHVLLAVFGYLSTRALAAVKCTCRRFRALIEDYGVRPCDSRWSRDPLYRDDPCKQCKRLYRRGDVSMCRWHPKPYHHDLPYGRSYWMCCRKPDRAAPGCQLGLHDNNWVLPGECTRGRGRGHGEGDEGR</sequence>
<evidence type="ECO:0000256" key="6">
    <source>
        <dbReference type="ARBA" id="ARBA00023040"/>
    </source>
</evidence>
<feature type="chain" id="PRO_5042137426" evidence="13">
    <location>
        <begin position="19"/>
        <end position="885"/>
    </location>
</feature>
<dbReference type="Pfam" id="PF00002">
    <property type="entry name" value="7tm_2"/>
    <property type="match status" value="1"/>
</dbReference>
<evidence type="ECO:0000256" key="10">
    <source>
        <dbReference type="ARBA" id="ARBA00023224"/>
    </source>
</evidence>
<dbReference type="GO" id="GO:0007188">
    <property type="term" value="P:adenylate cyclase-modulating G protein-coupled receptor signaling pathway"/>
    <property type="evidence" value="ECO:0007669"/>
    <property type="project" value="TreeGrafter"/>
</dbReference>
<dbReference type="PANTHER" id="PTHR45620">
    <property type="entry name" value="PDF RECEPTOR-LIKE PROTEIN-RELATED"/>
    <property type="match status" value="1"/>
</dbReference>
<feature type="transmembrane region" description="Helical" evidence="12">
    <location>
        <begin position="135"/>
        <end position="155"/>
    </location>
</feature>
<dbReference type="InterPro" id="IPR017983">
    <property type="entry name" value="GPCR_2_secretin-like_CS"/>
</dbReference>
<keyword evidence="8 17" id="KW-0675">Receptor</keyword>
<dbReference type="GO" id="GO:0005886">
    <property type="term" value="C:plasma membrane"/>
    <property type="evidence" value="ECO:0007669"/>
    <property type="project" value="UniProtKB-SubCell"/>
</dbReference>
<dbReference type="PROSITE" id="PS50227">
    <property type="entry name" value="G_PROTEIN_RECEP_F2_3"/>
    <property type="match status" value="1"/>
</dbReference>
<dbReference type="Gene3D" id="4.10.1240.10">
    <property type="entry name" value="GPCR, family 2, extracellular hormone receptor domain"/>
    <property type="match status" value="1"/>
</dbReference>
<dbReference type="Pfam" id="PF12937">
    <property type="entry name" value="F-box-like"/>
    <property type="match status" value="1"/>
</dbReference>
<evidence type="ECO:0000256" key="12">
    <source>
        <dbReference type="SAM" id="Phobius"/>
    </source>
</evidence>
<evidence type="ECO:0000313" key="18">
    <source>
        <dbReference type="Proteomes" id="UP001295444"/>
    </source>
</evidence>
<evidence type="ECO:0000256" key="1">
    <source>
        <dbReference type="ARBA" id="ARBA00004651"/>
    </source>
</evidence>
<dbReference type="InterPro" id="IPR050332">
    <property type="entry name" value="GPCR_2"/>
</dbReference>
<dbReference type="GO" id="GO:0016519">
    <property type="term" value="F:gastric inhibitory peptide receptor activity"/>
    <property type="evidence" value="ECO:0007669"/>
    <property type="project" value="InterPro"/>
</dbReference>
<dbReference type="InterPro" id="IPR017981">
    <property type="entry name" value="GPCR_2-like_7TM"/>
</dbReference>
<dbReference type="Proteomes" id="UP001295444">
    <property type="component" value="Chromosome 09"/>
</dbReference>
<evidence type="ECO:0000259" key="16">
    <source>
        <dbReference type="PROSITE" id="PS50261"/>
    </source>
</evidence>
<feature type="domain" description="G-protein coupled receptors family 2 profile 2" evidence="16">
    <location>
        <begin position="133"/>
        <end position="395"/>
    </location>
</feature>
<keyword evidence="4 12" id="KW-0812">Transmembrane</keyword>
<dbReference type="GO" id="GO:0007166">
    <property type="term" value="P:cell surface receptor signaling pathway"/>
    <property type="evidence" value="ECO:0007669"/>
    <property type="project" value="InterPro"/>
</dbReference>
<dbReference type="AlphaFoldDB" id="A0AAD1WMJ6"/>
<evidence type="ECO:0000259" key="15">
    <source>
        <dbReference type="PROSITE" id="PS50227"/>
    </source>
</evidence>
<dbReference type="InterPro" id="IPR000832">
    <property type="entry name" value="GPCR_2_secretin-like"/>
</dbReference>
<evidence type="ECO:0000256" key="4">
    <source>
        <dbReference type="ARBA" id="ARBA00022692"/>
    </source>
</evidence>
<comment type="similarity">
    <text evidence="2">Belongs to the G-protein coupled receptor 2 family.</text>
</comment>
<proteinExistence type="inferred from homology"/>
<evidence type="ECO:0000313" key="17">
    <source>
        <dbReference type="EMBL" id="CAH2314737.1"/>
    </source>
</evidence>
<dbReference type="SMART" id="SM00008">
    <property type="entry name" value="HormR"/>
    <property type="match status" value="1"/>
</dbReference>
<dbReference type="PROSITE" id="PS00649">
    <property type="entry name" value="G_PROTEIN_RECEP_F2_1"/>
    <property type="match status" value="1"/>
</dbReference>
<evidence type="ECO:0000259" key="14">
    <source>
        <dbReference type="PROSITE" id="PS50181"/>
    </source>
</evidence>
<dbReference type="PROSITE" id="PS50261">
    <property type="entry name" value="G_PROTEIN_RECEP_F2_4"/>
    <property type="match status" value="1"/>
</dbReference>
<feature type="region of interest" description="Disordered" evidence="11">
    <location>
        <begin position="456"/>
        <end position="492"/>
    </location>
</feature>
<dbReference type="GO" id="GO:0017046">
    <property type="term" value="F:peptide hormone binding"/>
    <property type="evidence" value="ECO:0007669"/>
    <property type="project" value="TreeGrafter"/>
</dbReference>
<dbReference type="PROSITE" id="PS50181">
    <property type="entry name" value="FBOX"/>
    <property type="match status" value="1"/>
</dbReference>
<dbReference type="CDD" id="cd15929">
    <property type="entry name" value="7tmB1_GlucagonR-like"/>
    <property type="match status" value="1"/>
</dbReference>
<dbReference type="InterPro" id="IPR036445">
    <property type="entry name" value="GPCR_2_extracell_dom_sf"/>
</dbReference>
<dbReference type="InterPro" id="IPR001879">
    <property type="entry name" value="GPCR_2_extracellular_dom"/>
</dbReference>
<feature type="domain" description="F-box" evidence="14">
    <location>
        <begin position="749"/>
        <end position="801"/>
    </location>
</feature>
<dbReference type="PROSITE" id="PS00650">
    <property type="entry name" value="G_PROTEIN_RECEP_F2_2"/>
    <property type="match status" value="1"/>
</dbReference>
<dbReference type="FunFam" id="1.20.1070.10:FF:000133">
    <property type="entry name" value="Glucagon receptor a"/>
    <property type="match status" value="1"/>
</dbReference>
<dbReference type="PRINTS" id="PR00249">
    <property type="entry name" value="GPCRSECRETIN"/>
</dbReference>
<feature type="transmembrane region" description="Helical" evidence="12">
    <location>
        <begin position="296"/>
        <end position="317"/>
    </location>
</feature>
<evidence type="ECO:0000256" key="7">
    <source>
        <dbReference type="ARBA" id="ARBA00023136"/>
    </source>
</evidence>
<feature type="signal peptide" evidence="13">
    <location>
        <begin position="1"/>
        <end position="18"/>
    </location>
</feature>
<keyword evidence="7 12" id="KW-0472">Membrane</keyword>
<evidence type="ECO:0000256" key="13">
    <source>
        <dbReference type="SAM" id="SignalP"/>
    </source>
</evidence>
<dbReference type="PRINTS" id="PR01129">
    <property type="entry name" value="GIPRECEPTOR"/>
</dbReference>
<keyword evidence="6" id="KW-0297">G-protein coupled receptor</keyword>
<evidence type="ECO:0000256" key="5">
    <source>
        <dbReference type="ARBA" id="ARBA00022989"/>
    </source>
</evidence>
<dbReference type="EMBL" id="OW240920">
    <property type="protein sequence ID" value="CAH2314737.1"/>
    <property type="molecule type" value="Genomic_DNA"/>
</dbReference>
<comment type="subcellular location">
    <subcellularLocation>
        <location evidence="1">Cell membrane</location>
        <topology evidence="1">Multi-pass membrane protein</topology>
    </subcellularLocation>
</comment>
<dbReference type="SMART" id="SM00256">
    <property type="entry name" value="FBOX"/>
    <property type="match status" value="1"/>
</dbReference>
<keyword evidence="5 12" id="KW-1133">Transmembrane helix</keyword>
<name>A0AAD1WMJ6_PELCU</name>
<keyword evidence="10" id="KW-0807">Transducer</keyword>
<gene>
    <name evidence="17" type="ORF">PECUL_23A037458</name>
</gene>
<dbReference type="Pfam" id="PF02793">
    <property type="entry name" value="HRM"/>
    <property type="match status" value="1"/>
</dbReference>
<keyword evidence="13" id="KW-0732">Signal</keyword>
<dbReference type="SUPFAM" id="SSF81321">
    <property type="entry name" value="Family A G protein-coupled receptor-like"/>
    <property type="match status" value="1"/>
</dbReference>
<feature type="domain" description="G-protein coupled receptors family 2 profile 1" evidence="15">
    <location>
        <begin position="34"/>
        <end position="117"/>
    </location>
</feature>
<accession>A0AAD1WMJ6</accession>
<evidence type="ECO:0000256" key="9">
    <source>
        <dbReference type="ARBA" id="ARBA00023180"/>
    </source>
</evidence>
<dbReference type="GO" id="GO:0008528">
    <property type="term" value="F:G protein-coupled peptide receptor activity"/>
    <property type="evidence" value="ECO:0007669"/>
    <property type="project" value="TreeGrafter"/>
</dbReference>
<evidence type="ECO:0000256" key="3">
    <source>
        <dbReference type="ARBA" id="ARBA00022475"/>
    </source>
</evidence>
<dbReference type="SUPFAM" id="SSF81383">
    <property type="entry name" value="F-box domain"/>
    <property type="match status" value="1"/>
</dbReference>
<keyword evidence="3" id="KW-1003">Cell membrane</keyword>
<feature type="region of interest" description="Disordered" evidence="11">
    <location>
        <begin position="527"/>
        <end position="555"/>
    </location>
</feature>
<dbReference type="InterPro" id="IPR001749">
    <property type="entry name" value="GPCR_2_GIP_rcpt"/>
</dbReference>
<reference evidence="17" key="1">
    <citation type="submission" date="2022-03" db="EMBL/GenBank/DDBJ databases">
        <authorList>
            <person name="Alioto T."/>
            <person name="Alioto T."/>
            <person name="Gomez Garrido J."/>
        </authorList>
    </citation>
    <scope>NUCLEOTIDE SEQUENCE</scope>
</reference>
<dbReference type="PANTHER" id="PTHR45620:SF5">
    <property type="entry name" value="GASTRIC INHIBITORY POLYPEPTIDE RECEPTOR"/>
    <property type="match status" value="1"/>
</dbReference>
<keyword evidence="18" id="KW-1185">Reference proteome</keyword>
<dbReference type="InterPro" id="IPR036047">
    <property type="entry name" value="F-box-like_dom_sf"/>
</dbReference>
<evidence type="ECO:0000256" key="2">
    <source>
        <dbReference type="ARBA" id="ARBA00005314"/>
    </source>
</evidence>
<evidence type="ECO:0000256" key="11">
    <source>
        <dbReference type="SAM" id="MobiDB-lite"/>
    </source>
</evidence>
<dbReference type="InterPro" id="IPR001810">
    <property type="entry name" value="F-box_dom"/>
</dbReference>
<dbReference type="Gene3D" id="1.20.1280.50">
    <property type="match status" value="1"/>
</dbReference>
<organism evidence="17 18">
    <name type="scientific">Pelobates cultripes</name>
    <name type="common">Western spadefoot toad</name>
    <dbReference type="NCBI Taxonomy" id="61616"/>
    <lineage>
        <taxon>Eukaryota</taxon>
        <taxon>Metazoa</taxon>
        <taxon>Chordata</taxon>
        <taxon>Craniata</taxon>
        <taxon>Vertebrata</taxon>
        <taxon>Euteleostomi</taxon>
        <taxon>Amphibia</taxon>
        <taxon>Batrachia</taxon>
        <taxon>Anura</taxon>
        <taxon>Pelobatoidea</taxon>
        <taxon>Pelobatidae</taxon>
        <taxon>Pelobates</taxon>
    </lineage>
</organism>
<feature type="transmembrane region" description="Helical" evidence="12">
    <location>
        <begin position="258"/>
        <end position="276"/>
    </location>
</feature>
<protein>
    <submittedName>
        <fullName evidence="17">Gastric inhibitory polypeptide receptor-like</fullName>
    </submittedName>
</protein>
<evidence type="ECO:0000256" key="8">
    <source>
        <dbReference type="ARBA" id="ARBA00023170"/>
    </source>
</evidence>
<keyword evidence="9" id="KW-0325">Glycoprotein</keyword>